<dbReference type="Proteomes" id="UP001217476">
    <property type="component" value="Chromosome"/>
</dbReference>
<sequence>MPKDIVQPLDKYVVRFPDGLRDKLKAAAAKNNRSLNAEIVFRLGGSDEFEGEERSDSNFGVADDGSEGLSSKAVQQALKLATDALERTVADHRKTLSQERYMLSQIRLMRALLDQVASTDGNLPHELLAIIRMLSQASTDADSTDERVAALVQEALNAIEQMDEQEALK</sequence>
<reference evidence="2" key="1">
    <citation type="submission" date="2023-03" db="EMBL/GenBank/DDBJ databases">
        <title>Andean soil-derived lignocellulolytic bacterial consortium as a source of novel taxa and putative plastic-active enzymes.</title>
        <authorList>
            <person name="Diaz-Garcia L."/>
            <person name="Chuvochina M."/>
            <person name="Feuerriegel G."/>
            <person name="Bunk B."/>
            <person name="Sproer C."/>
            <person name="Streit W.R."/>
            <person name="Rodriguez L.M."/>
            <person name="Overmann J."/>
            <person name="Jimenez D.J."/>
        </authorList>
    </citation>
    <scope>NUCLEOTIDE SEQUENCE</scope>
    <source>
        <strain evidence="2">MAG 4196</strain>
    </source>
</reference>
<organism evidence="2 3">
    <name type="scientific">Candidatus Devosia phytovorans</name>
    <dbReference type="NCBI Taxonomy" id="3121372"/>
    <lineage>
        <taxon>Bacteria</taxon>
        <taxon>Pseudomonadati</taxon>
        <taxon>Pseudomonadota</taxon>
        <taxon>Alphaproteobacteria</taxon>
        <taxon>Hyphomicrobiales</taxon>
        <taxon>Devosiaceae</taxon>
        <taxon>Devosia</taxon>
    </lineage>
</organism>
<proteinExistence type="predicted"/>
<accession>A0AAJ5VR77</accession>
<dbReference type="InterPro" id="IPR010985">
    <property type="entry name" value="Ribbon_hlx_hlx"/>
</dbReference>
<feature type="domain" description="Arc-like DNA binding" evidence="1">
    <location>
        <begin position="10"/>
        <end position="44"/>
    </location>
</feature>
<dbReference type="InterPro" id="IPR013321">
    <property type="entry name" value="Arc_rbn_hlx_hlx"/>
</dbReference>
<dbReference type="InterPro" id="IPR005569">
    <property type="entry name" value="Arc_DNA-bd_dom"/>
</dbReference>
<evidence type="ECO:0000313" key="2">
    <source>
        <dbReference type="EMBL" id="WEK03266.1"/>
    </source>
</evidence>
<evidence type="ECO:0000313" key="3">
    <source>
        <dbReference type="Proteomes" id="UP001217476"/>
    </source>
</evidence>
<dbReference type="GO" id="GO:0003677">
    <property type="term" value="F:DNA binding"/>
    <property type="evidence" value="ECO:0007669"/>
    <property type="project" value="UniProtKB-KW"/>
</dbReference>
<dbReference type="AlphaFoldDB" id="A0AAJ5VR77"/>
<dbReference type="SUPFAM" id="SSF47598">
    <property type="entry name" value="Ribbon-helix-helix"/>
    <property type="match status" value="1"/>
</dbReference>
<dbReference type="EMBL" id="CP119312">
    <property type="protein sequence ID" value="WEK03266.1"/>
    <property type="molecule type" value="Genomic_DNA"/>
</dbReference>
<name>A0AAJ5VR77_9HYPH</name>
<evidence type="ECO:0000259" key="1">
    <source>
        <dbReference type="Pfam" id="PF03869"/>
    </source>
</evidence>
<dbReference type="Gene3D" id="1.10.1220.10">
    <property type="entry name" value="Met repressor-like"/>
    <property type="match status" value="1"/>
</dbReference>
<keyword evidence="2" id="KW-0238">DNA-binding</keyword>
<dbReference type="Pfam" id="PF03869">
    <property type="entry name" value="Arc"/>
    <property type="match status" value="1"/>
</dbReference>
<protein>
    <submittedName>
        <fullName evidence="2">Arc family DNA-binding protein</fullName>
    </submittedName>
</protein>
<dbReference type="GO" id="GO:0006355">
    <property type="term" value="P:regulation of DNA-templated transcription"/>
    <property type="evidence" value="ECO:0007669"/>
    <property type="project" value="InterPro"/>
</dbReference>
<gene>
    <name evidence="2" type="ORF">P0Y65_13805</name>
</gene>